<dbReference type="Pfam" id="PF13855">
    <property type="entry name" value="LRR_8"/>
    <property type="match status" value="1"/>
</dbReference>
<comment type="caution">
    <text evidence="3">The sequence shown here is derived from an EMBL/GenBank/DDBJ whole genome shotgun (WGS) entry which is preliminary data.</text>
</comment>
<evidence type="ECO:0000256" key="1">
    <source>
        <dbReference type="ARBA" id="ARBA00022614"/>
    </source>
</evidence>
<organism evidence="3 4">
    <name type="scientific">Stichopus japonicus</name>
    <name type="common">Sea cucumber</name>
    <dbReference type="NCBI Taxonomy" id="307972"/>
    <lineage>
        <taxon>Eukaryota</taxon>
        <taxon>Metazoa</taxon>
        <taxon>Echinodermata</taxon>
        <taxon>Eleutherozoa</taxon>
        <taxon>Echinozoa</taxon>
        <taxon>Holothuroidea</taxon>
        <taxon>Aspidochirotacea</taxon>
        <taxon>Aspidochirotida</taxon>
        <taxon>Stichopodidae</taxon>
        <taxon>Apostichopus</taxon>
    </lineage>
</organism>
<dbReference type="InterPro" id="IPR032675">
    <property type="entry name" value="LRR_dom_sf"/>
</dbReference>
<evidence type="ECO:0000256" key="2">
    <source>
        <dbReference type="ARBA" id="ARBA00022737"/>
    </source>
</evidence>
<keyword evidence="4" id="KW-1185">Reference proteome</keyword>
<dbReference type="SUPFAM" id="SSF52075">
    <property type="entry name" value="Outer arm dynein light chain 1"/>
    <property type="match status" value="1"/>
</dbReference>
<evidence type="ECO:0000313" key="4">
    <source>
        <dbReference type="Proteomes" id="UP000230750"/>
    </source>
</evidence>
<reference evidence="3 4" key="1">
    <citation type="journal article" date="2017" name="PLoS Biol.">
        <title>The sea cucumber genome provides insights into morphological evolution and visceral regeneration.</title>
        <authorList>
            <person name="Zhang X."/>
            <person name="Sun L."/>
            <person name="Yuan J."/>
            <person name="Sun Y."/>
            <person name="Gao Y."/>
            <person name="Zhang L."/>
            <person name="Li S."/>
            <person name="Dai H."/>
            <person name="Hamel J.F."/>
            <person name="Liu C."/>
            <person name="Yu Y."/>
            <person name="Liu S."/>
            <person name="Lin W."/>
            <person name="Guo K."/>
            <person name="Jin S."/>
            <person name="Xu P."/>
            <person name="Storey K.B."/>
            <person name="Huan P."/>
            <person name="Zhang T."/>
            <person name="Zhou Y."/>
            <person name="Zhang J."/>
            <person name="Lin C."/>
            <person name="Li X."/>
            <person name="Xing L."/>
            <person name="Huo D."/>
            <person name="Sun M."/>
            <person name="Wang L."/>
            <person name="Mercier A."/>
            <person name="Li F."/>
            <person name="Yang H."/>
            <person name="Xiang J."/>
        </authorList>
    </citation>
    <scope>NUCLEOTIDE SEQUENCE [LARGE SCALE GENOMIC DNA]</scope>
    <source>
        <strain evidence="3">Shaxun</strain>
        <tissue evidence="3">Muscle</tissue>
    </source>
</reference>
<dbReference type="Pfam" id="PF00560">
    <property type="entry name" value="LRR_1"/>
    <property type="match status" value="1"/>
</dbReference>
<dbReference type="InterPro" id="IPR003591">
    <property type="entry name" value="Leu-rich_rpt_typical-subtyp"/>
</dbReference>
<dbReference type="AlphaFoldDB" id="A0A2G8LJI0"/>
<protein>
    <recommendedName>
        <fullName evidence="5">Leucine-rich repeat-containing protein 20</fullName>
    </recommendedName>
</protein>
<dbReference type="SMART" id="SM00369">
    <property type="entry name" value="LRR_TYP"/>
    <property type="match status" value="3"/>
</dbReference>
<accession>A0A2G8LJI0</accession>
<dbReference type="InterPro" id="IPR001611">
    <property type="entry name" value="Leu-rich_rpt"/>
</dbReference>
<dbReference type="EMBL" id="MRZV01000057">
    <property type="protein sequence ID" value="PIK60404.1"/>
    <property type="molecule type" value="Genomic_DNA"/>
</dbReference>
<evidence type="ECO:0008006" key="5">
    <source>
        <dbReference type="Google" id="ProtNLM"/>
    </source>
</evidence>
<name>A0A2G8LJI0_STIJA</name>
<dbReference type="OrthoDB" id="1060944at2759"/>
<dbReference type="Gene3D" id="3.80.10.10">
    <property type="entry name" value="Ribonuclease Inhibitor"/>
    <property type="match status" value="1"/>
</dbReference>
<dbReference type="PRINTS" id="PR00019">
    <property type="entry name" value="LEURICHRPT"/>
</dbReference>
<dbReference type="InterPro" id="IPR050216">
    <property type="entry name" value="LRR_domain-containing"/>
</dbReference>
<dbReference type="Proteomes" id="UP000230750">
    <property type="component" value="Unassembled WGS sequence"/>
</dbReference>
<sequence>MTQFWKPAKVTEKSDNIIARMAAGVAKVVLKCQDAMETQQLDLSRCLLESFPLAVYHLVRNVSLIKCNLSHNKLKLLDSKFSKNFDALTELNISHNELHKLPENINLLQELVNLDASQNKLNTIPASLYNLEKLQTLDLSDNDISVLDVEKLCNMPALRKVSLMGNPLNDELQQKLATTAKFELLLPVADENFSDVD</sequence>
<proteinExistence type="predicted"/>
<gene>
    <name evidence="3" type="ORF">BSL78_02639</name>
</gene>
<dbReference type="PROSITE" id="PS51450">
    <property type="entry name" value="LRR"/>
    <property type="match status" value="2"/>
</dbReference>
<keyword evidence="1" id="KW-0433">Leucine-rich repeat</keyword>
<dbReference type="GO" id="GO:0005737">
    <property type="term" value="C:cytoplasm"/>
    <property type="evidence" value="ECO:0007669"/>
    <property type="project" value="TreeGrafter"/>
</dbReference>
<keyword evidence="2" id="KW-0677">Repeat</keyword>
<evidence type="ECO:0000313" key="3">
    <source>
        <dbReference type="EMBL" id="PIK60404.1"/>
    </source>
</evidence>
<dbReference type="PANTHER" id="PTHR48051:SF54">
    <property type="entry name" value="LEUCINE-RICH REPEAT-CONTAINING PROTEIN"/>
    <property type="match status" value="1"/>
</dbReference>
<dbReference type="PANTHER" id="PTHR48051">
    <property type="match status" value="1"/>
</dbReference>
<dbReference type="STRING" id="307972.A0A2G8LJI0"/>